<dbReference type="EMBL" id="EF084307">
    <property type="protein sequence ID" value="ABK23628.1"/>
    <property type="molecule type" value="mRNA"/>
</dbReference>
<proteinExistence type="evidence at transcript level"/>
<sequence length="48" mass="5637">MNQAVSSQVRVYINNISLHHHLNLQKEKEAVSLKRQPKCVTCNDNYER</sequence>
<dbReference type="EMBL" id="EF083668">
    <property type="protein sequence ID" value="ABK23004.1"/>
    <property type="molecule type" value="mRNA"/>
</dbReference>
<protein>
    <submittedName>
        <fullName evidence="1">Uncharacterized protein</fullName>
    </submittedName>
</protein>
<organism evidence="1">
    <name type="scientific">Picea sitchensis</name>
    <name type="common">Sitka spruce</name>
    <name type="synonym">Pinus sitchensis</name>
    <dbReference type="NCBI Taxonomy" id="3332"/>
    <lineage>
        <taxon>Eukaryota</taxon>
        <taxon>Viridiplantae</taxon>
        <taxon>Streptophyta</taxon>
        <taxon>Embryophyta</taxon>
        <taxon>Tracheophyta</taxon>
        <taxon>Spermatophyta</taxon>
        <taxon>Pinopsida</taxon>
        <taxon>Pinidae</taxon>
        <taxon>Conifers I</taxon>
        <taxon>Pinales</taxon>
        <taxon>Pinaceae</taxon>
        <taxon>Picea</taxon>
    </lineage>
</organism>
<reference evidence="1" key="1">
    <citation type="journal article" date="2008" name="BMC Genomics">
        <title>A conifer genomics resource of 200,000 spruce (Picea spp.) ESTs and 6,464 high-quality, sequence-finished full-length cDNAs for Sitka spruce (Picea sitchensis).</title>
        <authorList>
            <person name="Ralph S.G."/>
            <person name="Chun H.J."/>
            <person name="Kolosova N."/>
            <person name="Cooper D."/>
            <person name="Oddy C."/>
            <person name="Ritland C.E."/>
            <person name="Kirkpatrick R."/>
            <person name="Moore R."/>
            <person name="Barber S."/>
            <person name="Holt R.A."/>
            <person name="Jones S.J."/>
            <person name="Marra M.A."/>
            <person name="Douglas C.J."/>
            <person name="Ritland K."/>
            <person name="Bohlmann J."/>
        </authorList>
    </citation>
    <scope>NUCLEOTIDE SEQUENCE</scope>
    <source>
        <tissue evidence="1">Bark</tissue>
    </source>
</reference>
<dbReference type="AlphaFoldDB" id="A9NQU3"/>
<name>A9NQU3_PICSI</name>
<accession>A9NQU3</accession>
<evidence type="ECO:0000313" key="1">
    <source>
        <dbReference type="EMBL" id="ABK23004.1"/>
    </source>
</evidence>